<name>A0A9J6BEJ3_POLVA</name>
<feature type="region of interest" description="Disordered" evidence="1">
    <location>
        <begin position="59"/>
        <end position="78"/>
    </location>
</feature>
<evidence type="ECO:0000313" key="2">
    <source>
        <dbReference type="EMBL" id="KAG5668305.1"/>
    </source>
</evidence>
<dbReference type="OrthoDB" id="343114at2759"/>
<reference evidence="2" key="1">
    <citation type="submission" date="2021-03" db="EMBL/GenBank/DDBJ databases">
        <title>Chromosome level genome of the anhydrobiotic midge Polypedilum vanderplanki.</title>
        <authorList>
            <person name="Yoshida Y."/>
            <person name="Kikawada T."/>
            <person name="Gusev O."/>
        </authorList>
    </citation>
    <scope>NUCLEOTIDE SEQUENCE</scope>
    <source>
        <strain evidence="2">NIAS01</strain>
        <tissue evidence="2">Whole body or cell culture</tissue>
    </source>
</reference>
<dbReference type="InterPro" id="IPR036457">
    <property type="entry name" value="PPM-type-like_dom_sf"/>
</dbReference>
<keyword evidence="3" id="KW-1185">Reference proteome</keyword>
<evidence type="ECO:0008006" key="4">
    <source>
        <dbReference type="Google" id="ProtNLM"/>
    </source>
</evidence>
<sequence length="78" mass="8902">MEDRFFIEESINSSTNLAIFMVADGHGGDHAADYAKDVLIKNLCNKILETHNLSQNKENKLDIKDCDKSEEKKEEKCQ</sequence>
<gene>
    <name evidence="2" type="ORF">PVAND_016251</name>
</gene>
<evidence type="ECO:0000256" key="1">
    <source>
        <dbReference type="SAM" id="MobiDB-lite"/>
    </source>
</evidence>
<dbReference type="Proteomes" id="UP001107558">
    <property type="component" value="Chromosome 4"/>
</dbReference>
<protein>
    <recommendedName>
        <fullName evidence="4">Protein phosphatase 2C</fullName>
    </recommendedName>
</protein>
<proteinExistence type="predicted"/>
<dbReference type="SUPFAM" id="SSF81606">
    <property type="entry name" value="PP2C-like"/>
    <property type="match status" value="1"/>
</dbReference>
<comment type="caution">
    <text evidence="2">The sequence shown here is derived from an EMBL/GenBank/DDBJ whole genome shotgun (WGS) entry which is preliminary data.</text>
</comment>
<dbReference type="Gene3D" id="3.60.40.10">
    <property type="entry name" value="PPM-type phosphatase domain"/>
    <property type="match status" value="1"/>
</dbReference>
<accession>A0A9J6BEJ3</accession>
<organism evidence="2 3">
    <name type="scientific">Polypedilum vanderplanki</name>
    <name type="common">Sleeping chironomid midge</name>
    <dbReference type="NCBI Taxonomy" id="319348"/>
    <lineage>
        <taxon>Eukaryota</taxon>
        <taxon>Metazoa</taxon>
        <taxon>Ecdysozoa</taxon>
        <taxon>Arthropoda</taxon>
        <taxon>Hexapoda</taxon>
        <taxon>Insecta</taxon>
        <taxon>Pterygota</taxon>
        <taxon>Neoptera</taxon>
        <taxon>Endopterygota</taxon>
        <taxon>Diptera</taxon>
        <taxon>Nematocera</taxon>
        <taxon>Chironomoidea</taxon>
        <taxon>Chironomidae</taxon>
        <taxon>Chironominae</taxon>
        <taxon>Polypedilum</taxon>
        <taxon>Polypedilum</taxon>
    </lineage>
</organism>
<evidence type="ECO:0000313" key="3">
    <source>
        <dbReference type="Proteomes" id="UP001107558"/>
    </source>
</evidence>
<dbReference type="EMBL" id="JADBJN010000004">
    <property type="protein sequence ID" value="KAG5668305.1"/>
    <property type="molecule type" value="Genomic_DNA"/>
</dbReference>
<dbReference type="AlphaFoldDB" id="A0A9J6BEJ3"/>